<evidence type="ECO:0000256" key="2">
    <source>
        <dbReference type="ARBA" id="ARBA00008107"/>
    </source>
</evidence>
<dbReference type="InterPro" id="IPR038078">
    <property type="entry name" value="PhoU-like_sf"/>
</dbReference>
<protein>
    <recommendedName>
        <fullName evidence="6">Phosphate-specific transport system accessory protein PhoU</fullName>
    </recommendedName>
</protein>
<dbReference type="Gene3D" id="1.20.58.220">
    <property type="entry name" value="Phosphate transport system protein phou homolog 2, domain 2"/>
    <property type="match status" value="2"/>
</dbReference>
<dbReference type="Proteomes" id="UP000078476">
    <property type="component" value="Unassembled WGS sequence"/>
</dbReference>
<dbReference type="FunFam" id="1.20.58.220:FF:000001">
    <property type="entry name" value="Phosphate-specific transport system accessory protein PhoU"/>
    <property type="match status" value="1"/>
</dbReference>
<dbReference type="InterPro" id="IPR026022">
    <property type="entry name" value="PhoU_dom"/>
</dbReference>
<dbReference type="STRING" id="980561.A1359_00900"/>
<gene>
    <name evidence="8" type="ORF">A1359_00900</name>
</gene>
<dbReference type="GO" id="GO:0005737">
    <property type="term" value="C:cytoplasm"/>
    <property type="evidence" value="ECO:0007669"/>
    <property type="project" value="UniProtKB-SubCell"/>
</dbReference>
<dbReference type="AlphaFoldDB" id="A0A177NBT8"/>
<keyword evidence="5 6" id="KW-0592">Phosphate transport</keyword>
<feature type="domain" description="PhoU" evidence="7">
    <location>
        <begin position="26"/>
        <end position="112"/>
    </location>
</feature>
<evidence type="ECO:0000256" key="3">
    <source>
        <dbReference type="ARBA" id="ARBA00022448"/>
    </source>
</evidence>
<dbReference type="PANTHER" id="PTHR42930:SF3">
    <property type="entry name" value="PHOSPHATE-SPECIFIC TRANSPORT SYSTEM ACCESSORY PROTEIN PHOU"/>
    <property type="match status" value="1"/>
</dbReference>
<accession>A0A177NBT8</accession>
<comment type="similarity">
    <text evidence="2 6">Belongs to the PhoU family.</text>
</comment>
<comment type="function">
    <text evidence="6">Plays a role in the regulation of phosphate uptake.</text>
</comment>
<dbReference type="GO" id="GO:0030643">
    <property type="term" value="P:intracellular phosphate ion homeostasis"/>
    <property type="evidence" value="ECO:0007669"/>
    <property type="project" value="InterPro"/>
</dbReference>
<sequence length="243" mass="27905">MDNMIIKQHISRQFNNEMEQIRNKVLAMGGLVEEQVELATKAFMSSDAESAEKVIEQDQLINALEKDIDHECTEIMAKRQPAAFDLRMLIATLKIITDLERIGDEATRIAKMAMRLEGGEFYQDKYFEIEHLLDMVKEMLNGALDSYARTDTEELVAITAQDSKVDREYGSITRQLITQMMEDPRNITRALDVLWTARALERIGDHACNVCEHVIYMVKGKDVRHLSHEELTRTVNETSKIGR</sequence>
<dbReference type="PIRSF" id="PIRSF003107">
    <property type="entry name" value="PhoU"/>
    <property type="match status" value="1"/>
</dbReference>
<name>A0A177NBT8_9GAMM</name>
<dbReference type="FunFam" id="1.20.58.220:FF:000002">
    <property type="entry name" value="Phosphate-specific transport system accessory protein PhoU"/>
    <property type="match status" value="1"/>
</dbReference>
<proteinExistence type="inferred from homology"/>
<dbReference type="GO" id="GO:0006817">
    <property type="term" value="P:phosphate ion transport"/>
    <property type="evidence" value="ECO:0007669"/>
    <property type="project" value="UniProtKB-KW"/>
</dbReference>
<comment type="subunit">
    <text evidence="6">Homodimer.</text>
</comment>
<dbReference type="NCBIfam" id="TIGR02135">
    <property type="entry name" value="phoU_full"/>
    <property type="match status" value="1"/>
</dbReference>
<keyword evidence="9" id="KW-1185">Reference proteome</keyword>
<dbReference type="OrthoDB" id="9814256at2"/>
<dbReference type="Pfam" id="PF01895">
    <property type="entry name" value="PhoU"/>
    <property type="match status" value="2"/>
</dbReference>
<comment type="caution">
    <text evidence="8">The sequence shown here is derived from an EMBL/GenBank/DDBJ whole genome shotgun (WGS) entry which is preliminary data.</text>
</comment>
<evidence type="ECO:0000313" key="9">
    <source>
        <dbReference type="Proteomes" id="UP000078476"/>
    </source>
</evidence>
<reference evidence="8 9" key="1">
    <citation type="submission" date="2016-03" db="EMBL/GenBank/DDBJ databases">
        <authorList>
            <person name="Ploux O."/>
        </authorList>
    </citation>
    <scope>NUCLEOTIDE SEQUENCE [LARGE SCALE GENOMIC DNA]</scope>
    <source>
        <strain evidence="8 9">R-45370</strain>
    </source>
</reference>
<dbReference type="GO" id="GO:0045936">
    <property type="term" value="P:negative regulation of phosphate metabolic process"/>
    <property type="evidence" value="ECO:0007669"/>
    <property type="project" value="InterPro"/>
</dbReference>
<evidence type="ECO:0000259" key="7">
    <source>
        <dbReference type="Pfam" id="PF01895"/>
    </source>
</evidence>
<feature type="domain" description="PhoU" evidence="7">
    <location>
        <begin position="129"/>
        <end position="214"/>
    </location>
</feature>
<evidence type="ECO:0000313" key="8">
    <source>
        <dbReference type="EMBL" id="OAI15477.1"/>
    </source>
</evidence>
<evidence type="ECO:0000256" key="4">
    <source>
        <dbReference type="ARBA" id="ARBA00022490"/>
    </source>
</evidence>
<evidence type="ECO:0000256" key="5">
    <source>
        <dbReference type="ARBA" id="ARBA00022592"/>
    </source>
</evidence>
<dbReference type="SUPFAM" id="SSF109755">
    <property type="entry name" value="PhoU-like"/>
    <property type="match status" value="1"/>
</dbReference>
<organism evidence="8 9">
    <name type="scientific">Methylomonas lenta</name>
    <dbReference type="NCBI Taxonomy" id="980561"/>
    <lineage>
        <taxon>Bacteria</taxon>
        <taxon>Pseudomonadati</taxon>
        <taxon>Pseudomonadota</taxon>
        <taxon>Gammaproteobacteria</taxon>
        <taxon>Methylococcales</taxon>
        <taxon>Methylococcaceae</taxon>
        <taxon>Methylomonas</taxon>
    </lineage>
</organism>
<keyword evidence="3 6" id="KW-0813">Transport</keyword>
<evidence type="ECO:0000256" key="6">
    <source>
        <dbReference type="PIRNR" id="PIRNR003107"/>
    </source>
</evidence>
<dbReference type="InterPro" id="IPR028366">
    <property type="entry name" value="PhoU"/>
</dbReference>
<evidence type="ECO:0000256" key="1">
    <source>
        <dbReference type="ARBA" id="ARBA00004496"/>
    </source>
</evidence>
<dbReference type="EMBL" id="LUUI01000102">
    <property type="protein sequence ID" value="OAI15477.1"/>
    <property type="molecule type" value="Genomic_DNA"/>
</dbReference>
<keyword evidence="4 6" id="KW-0963">Cytoplasm</keyword>
<dbReference type="RefSeq" id="WP_066982450.1">
    <property type="nucleotide sequence ID" value="NZ_LUUI01000102.1"/>
</dbReference>
<dbReference type="PANTHER" id="PTHR42930">
    <property type="entry name" value="PHOSPHATE-SPECIFIC TRANSPORT SYSTEM ACCESSORY PROTEIN PHOU"/>
    <property type="match status" value="1"/>
</dbReference>
<comment type="subcellular location">
    <subcellularLocation>
        <location evidence="1 6">Cytoplasm</location>
    </subcellularLocation>
</comment>